<feature type="compositionally biased region" description="Basic and acidic residues" evidence="2">
    <location>
        <begin position="101"/>
        <end position="129"/>
    </location>
</feature>
<dbReference type="WBParaSite" id="maker-uti_cns_0045510-snap-gene-0.4-mRNA-1">
    <property type="protein sequence ID" value="maker-uti_cns_0045510-snap-gene-0.4-mRNA-1"/>
    <property type="gene ID" value="maker-uti_cns_0045510-snap-gene-0.4"/>
</dbReference>
<evidence type="ECO:0000256" key="2">
    <source>
        <dbReference type="SAM" id="MobiDB-lite"/>
    </source>
</evidence>
<evidence type="ECO:0000256" key="1">
    <source>
        <dbReference type="ARBA" id="ARBA00022679"/>
    </source>
</evidence>
<dbReference type="PANTHER" id="PTHR32385">
    <property type="entry name" value="MANNOSYL PHOSPHORYLINOSITOL CERAMIDE SYNTHASE"/>
    <property type="match status" value="1"/>
</dbReference>
<dbReference type="Proteomes" id="UP000095280">
    <property type="component" value="Unplaced"/>
</dbReference>
<name>A0A1I8J149_9PLAT</name>
<feature type="compositionally biased region" description="Polar residues" evidence="2">
    <location>
        <begin position="494"/>
        <end position="506"/>
    </location>
</feature>
<dbReference type="SUPFAM" id="SSF53448">
    <property type="entry name" value="Nucleotide-diphospho-sugar transferases"/>
    <property type="match status" value="2"/>
</dbReference>
<dbReference type="GO" id="GO:0016020">
    <property type="term" value="C:membrane"/>
    <property type="evidence" value="ECO:0007669"/>
    <property type="project" value="GOC"/>
</dbReference>
<sequence length="845" mass="97289">LLLTYIYVFTTASGEKQRYASGGQLRPGDQQLIEIKDKLIVGTDGQTDAGNQQAKPDGAGKKNTGKGPPDESTLQSNQPIEKERTKTDNSVRHNGSGKAGKTNDKQNHPKDQRHEGARTKEKQFKDKKPQPKHKKAKAEQQKQKDKKAKAEQQKQKDKKAKGKQTKPTKKKPKTKAKQDEAIRIPPATFEIPHILHHTFASEMVYENYRPLISRCLKLNPDWTYYLWRDSDAKAIISKEYPQYWKTYTRFKDNLQRSDAIRYVILHRFGGIYLDMDVECLQPFPSSLTRQAAFLDQERLEQTRIFWRRDFSAMNSVMGSVPGHPFYKAMADRVLTKNTGTSAFSTTGPKVLTEFFKEYKESPTSWIWPVTLLPPSVASPLMDNQKNWKWLCRKAKKLGSSGFGWADIGCRMLETKNWHLGSADKSTIVVHRFLHLGYHSHHRKRRPRFDASKEFKSRLLLAYIFFVAPASQMGLDYNSDRLVQLDAHQLKRTQDQLAQSAGGNLQNDGKMAQSIGKPAQSIDQPKQTADQDPEKTEKRQESKEQSVESKNNLIDSIEKMVHHQIKHREPLQENSDSGGSLRNAGSGPSKTKEIPHILHHTFASEMVYKNYRPMISSCLKLNPNWTYYLWRDSDAIALISKEYPEYLKTYLSFKDNLQRSDAIRYPFHPGLTHLAAFIDQERLEQTRILWRRDFSAMNSVMGSVPGHPFYKAMADRVLKKYPGRYAFQSTGPLALTKFFQEYKGSSEAKSWPVTLLPPSVASPLMDNQKNWKWLCRKAKRRGSPRLSWFDKGCHMLESKNWHLGSTDKSTIVVHRFLHLGYDSHNRNRRSKFDVSKDFGSRVNFYL</sequence>
<feature type="region of interest" description="Disordered" evidence="2">
    <location>
        <begin position="493"/>
        <end position="591"/>
    </location>
</feature>
<dbReference type="InterPro" id="IPR029044">
    <property type="entry name" value="Nucleotide-diphossugar_trans"/>
</dbReference>
<protein>
    <submittedName>
        <fullName evidence="4">Glycosyltransferase family 32 protein</fullName>
    </submittedName>
</protein>
<feature type="compositionally biased region" description="Basic residues" evidence="2">
    <location>
        <begin position="156"/>
        <end position="175"/>
    </location>
</feature>
<reference evidence="4" key="1">
    <citation type="submission" date="2016-11" db="UniProtKB">
        <authorList>
            <consortium name="WormBaseParasite"/>
        </authorList>
    </citation>
    <scope>IDENTIFICATION</scope>
</reference>
<feature type="compositionally biased region" description="Basic and acidic residues" evidence="2">
    <location>
        <begin position="531"/>
        <end position="546"/>
    </location>
</feature>
<dbReference type="InterPro" id="IPR051706">
    <property type="entry name" value="Glycosyltransferase_domain"/>
</dbReference>
<organism evidence="3 4">
    <name type="scientific">Macrostomum lignano</name>
    <dbReference type="NCBI Taxonomy" id="282301"/>
    <lineage>
        <taxon>Eukaryota</taxon>
        <taxon>Metazoa</taxon>
        <taxon>Spiralia</taxon>
        <taxon>Lophotrochozoa</taxon>
        <taxon>Platyhelminthes</taxon>
        <taxon>Rhabditophora</taxon>
        <taxon>Macrostomorpha</taxon>
        <taxon>Macrostomida</taxon>
        <taxon>Macrostomidae</taxon>
        <taxon>Macrostomum</taxon>
    </lineage>
</organism>
<dbReference type="GO" id="GO:0051999">
    <property type="term" value="P:mannosyl-inositol phosphorylceramide biosynthetic process"/>
    <property type="evidence" value="ECO:0007669"/>
    <property type="project" value="TreeGrafter"/>
</dbReference>
<dbReference type="PANTHER" id="PTHR32385:SF15">
    <property type="entry name" value="INOSITOL PHOSPHOCERAMIDE MANNOSYLTRANSFERASE 1"/>
    <property type="match status" value="1"/>
</dbReference>
<dbReference type="GO" id="GO:0000030">
    <property type="term" value="F:mannosyltransferase activity"/>
    <property type="evidence" value="ECO:0007669"/>
    <property type="project" value="TreeGrafter"/>
</dbReference>
<feature type="region of interest" description="Disordered" evidence="2">
    <location>
        <begin position="43"/>
        <end position="179"/>
    </location>
</feature>
<keyword evidence="3" id="KW-1185">Reference proteome</keyword>
<feature type="compositionally biased region" description="Basic and acidic residues" evidence="2">
    <location>
        <begin position="137"/>
        <end position="155"/>
    </location>
</feature>
<proteinExistence type="predicted"/>
<dbReference type="Pfam" id="PF04488">
    <property type="entry name" value="Gly_transf_sug"/>
    <property type="match status" value="1"/>
</dbReference>
<accession>A0A1I8J149</accession>
<feature type="compositionally biased region" description="Polar residues" evidence="2">
    <location>
        <begin position="520"/>
        <end position="529"/>
    </location>
</feature>
<dbReference type="InterPro" id="IPR007577">
    <property type="entry name" value="GlycoTrfase_DXD_sugar-bd_CS"/>
</dbReference>
<feature type="compositionally biased region" description="Basic and acidic residues" evidence="2">
    <location>
        <begin position="555"/>
        <end position="570"/>
    </location>
</feature>
<keyword evidence="1" id="KW-0808">Transferase</keyword>
<feature type="compositionally biased region" description="Basic and acidic residues" evidence="2">
    <location>
        <begin position="80"/>
        <end position="91"/>
    </location>
</feature>
<dbReference type="Gene3D" id="3.90.550.20">
    <property type="match status" value="2"/>
</dbReference>
<evidence type="ECO:0000313" key="3">
    <source>
        <dbReference type="Proteomes" id="UP000095280"/>
    </source>
</evidence>
<evidence type="ECO:0000313" key="4">
    <source>
        <dbReference type="WBParaSite" id="maker-uti_cns_0045510-snap-gene-0.4-mRNA-1"/>
    </source>
</evidence>
<dbReference type="AlphaFoldDB" id="A0A1I8J149"/>
<feature type="compositionally biased region" description="Polar residues" evidence="2">
    <location>
        <begin position="44"/>
        <end position="54"/>
    </location>
</feature>